<keyword evidence="2" id="KW-0012">Acyltransferase</keyword>
<dbReference type="InterPro" id="IPR051016">
    <property type="entry name" value="Diverse_Substrate_AcTransf"/>
</dbReference>
<evidence type="ECO:0000313" key="5">
    <source>
        <dbReference type="Proteomes" id="UP001468798"/>
    </source>
</evidence>
<gene>
    <name evidence="4" type="ORF">WFZ86_03275</name>
</gene>
<evidence type="ECO:0000256" key="2">
    <source>
        <dbReference type="ARBA" id="ARBA00023315"/>
    </source>
</evidence>
<dbReference type="SUPFAM" id="SSF55729">
    <property type="entry name" value="Acyl-CoA N-acyltransferases (Nat)"/>
    <property type="match status" value="1"/>
</dbReference>
<dbReference type="InterPro" id="IPR016181">
    <property type="entry name" value="Acyl_CoA_acyltransferase"/>
</dbReference>
<dbReference type="EMBL" id="JBCGDP010000002">
    <property type="protein sequence ID" value="MEM0575508.1"/>
    <property type="molecule type" value="Genomic_DNA"/>
</dbReference>
<dbReference type="Gene3D" id="3.40.630.30">
    <property type="match status" value="1"/>
</dbReference>
<keyword evidence="5" id="KW-1185">Reference proteome</keyword>
<dbReference type="PANTHER" id="PTHR10545">
    <property type="entry name" value="DIAMINE N-ACETYLTRANSFERASE"/>
    <property type="match status" value="1"/>
</dbReference>
<dbReference type="CDD" id="cd04301">
    <property type="entry name" value="NAT_SF"/>
    <property type="match status" value="1"/>
</dbReference>
<protein>
    <submittedName>
        <fullName evidence="4">GNAT family N-acetyltransferase</fullName>
    </submittedName>
</protein>
<comment type="caution">
    <text evidence="4">The sequence shown here is derived from an EMBL/GenBank/DDBJ whole genome shotgun (WGS) entry which is preliminary data.</text>
</comment>
<dbReference type="RefSeq" id="WP_342690597.1">
    <property type="nucleotide sequence ID" value="NZ_JBCGDP010000002.1"/>
</dbReference>
<dbReference type="PANTHER" id="PTHR10545:SF29">
    <property type="entry name" value="GH14572P-RELATED"/>
    <property type="match status" value="1"/>
</dbReference>
<sequence>MDYIIRKIEEKELAILVELCQKHAEYEQAPYNVTNKLELLKEVIFAQNPKLYCYVIESGVKLGGYFSFTYDFSTWDAQAFLYLDCLYLEPNFRGLKIGEQVFEKLKQIGQENNCVNIQWQTPTFNERAIKFYNKIGAIGKDKRRFFIDL</sequence>
<dbReference type="InterPro" id="IPR000182">
    <property type="entry name" value="GNAT_dom"/>
</dbReference>
<organism evidence="4 5">
    <name type="scientific">Flavobacterium polysaccharolyticum</name>
    <dbReference type="NCBI Taxonomy" id="3133148"/>
    <lineage>
        <taxon>Bacteria</taxon>
        <taxon>Pseudomonadati</taxon>
        <taxon>Bacteroidota</taxon>
        <taxon>Flavobacteriia</taxon>
        <taxon>Flavobacteriales</taxon>
        <taxon>Flavobacteriaceae</taxon>
        <taxon>Flavobacterium</taxon>
    </lineage>
</organism>
<reference evidence="4 5" key="1">
    <citation type="submission" date="2024-03" db="EMBL/GenBank/DDBJ databases">
        <title>Two novel species of the genus Flavobacterium exhibiting potentially degradation of complex polysaccharides.</title>
        <authorList>
            <person name="Lian X."/>
        </authorList>
    </citation>
    <scope>NUCLEOTIDE SEQUENCE [LARGE SCALE GENOMIC DNA]</scope>
    <source>
        <strain evidence="4 5">N6</strain>
    </source>
</reference>
<keyword evidence="1" id="KW-0808">Transferase</keyword>
<accession>A0ABU9NLF0</accession>
<dbReference type="Proteomes" id="UP001468798">
    <property type="component" value="Unassembled WGS sequence"/>
</dbReference>
<name>A0ABU9NLF0_9FLAO</name>
<proteinExistence type="predicted"/>
<feature type="domain" description="N-acetyltransferase" evidence="3">
    <location>
        <begin position="3"/>
        <end position="149"/>
    </location>
</feature>
<evidence type="ECO:0000313" key="4">
    <source>
        <dbReference type="EMBL" id="MEM0575508.1"/>
    </source>
</evidence>
<dbReference type="Pfam" id="PF00583">
    <property type="entry name" value="Acetyltransf_1"/>
    <property type="match status" value="1"/>
</dbReference>
<evidence type="ECO:0000259" key="3">
    <source>
        <dbReference type="PROSITE" id="PS51186"/>
    </source>
</evidence>
<evidence type="ECO:0000256" key="1">
    <source>
        <dbReference type="ARBA" id="ARBA00022679"/>
    </source>
</evidence>
<dbReference type="PROSITE" id="PS51186">
    <property type="entry name" value="GNAT"/>
    <property type="match status" value="1"/>
</dbReference>